<feature type="transmembrane region" description="Helical" evidence="1">
    <location>
        <begin position="12"/>
        <end position="33"/>
    </location>
</feature>
<keyword evidence="1" id="KW-0812">Transmembrane</keyword>
<protein>
    <submittedName>
        <fullName evidence="2">Immunity protein</fullName>
    </submittedName>
</protein>
<proteinExistence type="predicted"/>
<dbReference type="EMBL" id="BK015652">
    <property type="protein sequence ID" value="DAE18223.1"/>
    <property type="molecule type" value="Genomic_DNA"/>
</dbReference>
<evidence type="ECO:0000256" key="1">
    <source>
        <dbReference type="SAM" id="Phobius"/>
    </source>
</evidence>
<keyword evidence="1" id="KW-1133">Transmembrane helix</keyword>
<evidence type="ECO:0000313" key="2">
    <source>
        <dbReference type="EMBL" id="DAE18223.1"/>
    </source>
</evidence>
<keyword evidence="1" id="KW-0472">Membrane</keyword>
<organism evidence="2">
    <name type="scientific">Myoviridae sp. ctdNl2</name>
    <dbReference type="NCBI Taxonomy" id="2825140"/>
    <lineage>
        <taxon>Viruses</taxon>
        <taxon>Duplodnaviria</taxon>
        <taxon>Heunggongvirae</taxon>
        <taxon>Uroviricota</taxon>
        <taxon>Caudoviricetes</taxon>
    </lineage>
</organism>
<name>A0A8S5QG47_9CAUD</name>
<accession>A0A8S5QG47</accession>
<reference evidence="2" key="1">
    <citation type="journal article" date="2021" name="Proc. Natl. Acad. Sci. U.S.A.">
        <title>A Catalog of Tens of Thousands of Viruses from Human Metagenomes Reveals Hidden Associations with Chronic Diseases.</title>
        <authorList>
            <person name="Tisza M.J."/>
            <person name="Buck C.B."/>
        </authorList>
    </citation>
    <scope>NUCLEOTIDE SEQUENCE</scope>
    <source>
        <strain evidence="2">CtdNl2</strain>
    </source>
</reference>
<sequence length="34" mass="4176">MFPFMNTIIHRTYSISLYLFFSIIQYIEPLLYLS</sequence>